<evidence type="ECO:0000313" key="2">
    <source>
        <dbReference type="EMBL" id="GIL61221.1"/>
    </source>
</evidence>
<feature type="region of interest" description="Disordered" evidence="1">
    <location>
        <begin position="503"/>
        <end position="527"/>
    </location>
</feature>
<dbReference type="EMBL" id="BNCO01000044">
    <property type="protein sequence ID" value="GIL61221.1"/>
    <property type="molecule type" value="Genomic_DNA"/>
</dbReference>
<dbReference type="Proteomes" id="UP000747399">
    <property type="component" value="Unassembled WGS sequence"/>
</dbReference>
<reference evidence="2" key="1">
    <citation type="journal article" date="2021" name="Proc. Natl. Acad. Sci. U.S.A.">
        <title>Three genomes in the algal genus Volvox reveal the fate of a haploid sex-determining region after a transition to homothallism.</title>
        <authorList>
            <person name="Yamamoto K."/>
            <person name="Hamaji T."/>
            <person name="Kawai-Toyooka H."/>
            <person name="Matsuzaki R."/>
            <person name="Takahashi F."/>
            <person name="Nishimura Y."/>
            <person name="Kawachi M."/>
            <person name="Noguchi H."/>
            <person name="Minakuchi Y."/>
            <person name="Umen J.G."/>
            <person name="Toyoda A."/>
            <person name="Nozaki H."/>
        </authorList>
    </citation>
    <scope>NUCLEOTIDE SEQUENCE</scope>
    <source>
        <strain evidence="2">NIES-3780</strain>
    </source>
</reference>
<feature type="compositionally biased region" description="Acidic residues" evidence="1">
    <location>
        <begin position="190"/>
        <end position="202"/>
    </location>
</feature>
<name>A0A8J4BH81_9CHLO</name>
<organism evidence="2 3">
    <name type="scientific">Volvox africanus</name>
    <dbReference type="NCBI Taxonomy" id="51714"/>
    <lineage>
        <taxon>Eukaryota</taxon>
        <taxon>Viridiplantae</taxon>
        <taxon>Chlorophyta</taxon>
        <taxon>core chlorophytes</taxon>
        <taxon>Chlorophyceae</taxon>
        <taxon>CS clade</taxon>
        <taxon>Chlamydomonadales</taxon>
        <taxon>Volvocaceae</taxon>
        <taxon>Volvox</taxon>
    </lineage>
</organism>
<accession>A0A8J4BH81</accession>
<evidence type="ECO:0000313" key="3">
    <source>
        <dbReference type="Proteomes" id="UP000747399"/>
    </source>
</evidence>
<feature type="region of interest" description="Disordered" evidence="1">
    <location>
        <begin position="190"/>
        <end position="209"/>
    </location>
</feature>
<dbReference type="AlphaFoldDB" id="A0A8J4BH81"/>
<sequence>MGQFYSREFDGDPYIDLMRSLPERELVWWAQKVIWLAEGFTFVDHFARTYPRLFQHKCSRCNGAGVLTCPGCAGTKVALGITSSGRKAILDPSVSTSGQNGLSNRLQVFAALPAAAGGASGAGGAAKDAGDAASGRGGECHLCGDACSWDAEDEWMDRWREWESRLAYYDKATAPLMDEWYEDIINAGNLEEDTPPVEDEPPGPEVTGRWADDDRLIAKDKKRFAALVKRFGHPYDADATLGYQIVDPTASLGENIWNMAQVYNSTPPELNPWRTAHFDRRGGGGGGGGGAGTGARGGDGAGTASGNGGGPNPAAATQAALDAFDQEIIQEAAIMQNLEAAVQDLPKPHRFVATAGTIPCTECGGMAWQYSLMPNTARLFGIERPLWTDRLARLEKYWTPKMVADPSRTGQVLPYGEHGLRSLLVAAEGGEDGDLVDAVVGRAPESTARYRRDLELLVAAPELRDARIRVPAGLNTLGMYLEENGEAGTRDLAALASPLQLPETVGSWRQKQQQQKKEQPELVPSRA</sequence>
<protein>
    <submittedName>
        <fullName evidence="2">Uncharacterized protein</fullName>
    </submittedName>
</protein>
<feature type="compositionally biased region" description="Gly residues" evidence="1">
    <location>
        <begin position="283"/>
        <end position="311"/>
    </location>
</feature>
<feature type="region of interest" description="Disordered" evidence="1">
    <location>
        <begin position="268"/>
        <end position="315"/>
    </location>
</feature>
<keyword evidence="3" id="KW-1185">Reference proteome</keyword>
<proteinExistence type="predicted"/>
<gene>
    <name evidence="2" type="ORF">Vafri_15625</name>
</gene>
<evidence type="ECO:0000256" key="1">
    <source>
        <dbReference type="SAM" id="MobiDB-lite"/>
    </source>
</evidence>
<comment type="caution">
    <text evidence="2">The sequence shown here is derived from an EMBL/GenBank/DDBJ whole genome shotgun (WGS) entry which is preliminary data.</text>
</comment>